<reference evidence="3 4" key="1">
    <citation type="journal article" date="2021" name="Sci. Rep.">
        <title>Phenotypic and genomic hallmarks of a novel, potentially pathogenic rapidly growing Mycobacterium species related to the Mycobacterium fortuitum complex.</title>
        <authorList>
            <person name="Gharbi R."/>
            <person name="Khanna V."/>
            <person name="Frigui W."/>
            <person name="Mhenni B."/>
            <person name="Brosch R."/>
            <person name="Mardassi H."/>
        </authorList>
    </citation>
    <scope>NUCLEOTIDE SEQUENCE [LARGE SCALE GENOMIC DNA]</scope>
    <source>
        <strain evidence="3 4">TNTM28</strain>
    </source>
</reference>
<keyword evidence="2" id="KW-0479">Metal-binding</keyword>
<gene>
    <name evidence="3" type="ORF">FR943_19635</name>
</gene>
<proteinExistence type="inferred from homology"/>
<accession>A0ABS6KRD9</accession>
<protein>
    <submittedName>
        <fullName evidence="3">Cytochrome P450</fullName>
    </submittedName>
</protein>
<keyword evidence="2" id="KW-0560">Oxidoreductase</keyword>
<dbReference type="PANTHER" id="PTHR46696:SF4">
    <property type="entry name" value="BIOTIN BIOSYNTHESIS CYTOCHROME P450"/>
    <property type="match status" value="1"/>
</dbReference>
<dbReference type="CDD" id="cd11078">
    <property type="entry name" value="CYP130-like"/>
    <property type="match status" value="1"/>
</dbReference>
<comment type="caution">
    <text evidence="3">The sequence shown here is derived from an EMBL/GenBank/DDBJ whole genome shotgun (WGS) entry which is preliminary data.</text>
</comment>
<evidence type="ECO:0000313" key="4">
    <source>
        <dbReference type="Proteomes" id="UP000812982"/>
    </source>
</evidence>
<keyword evidence="4" id="KW-1185">Reference proteome</keyword>
<dbReference type="InterPro" id="IPR017972">
    <property type="entry name" value="Cyt_P450_CS"/>
</dbReference>
<name>A0ABS6KRD9_9MYCO</name>
<evidence type="ECO:0000256" key="2">
    <source>
        <dbReference type="RuleBase" id="RU000461"/>
    </source>
</evidence>
<comment type="similarity">
    <text evidence="1 2">Belongs to the cytochrome P450 family.</text>
</comment>
<evidence type="ECO:0000313" key="3">
    <source>
        <dbReference type="EMBL" id="MBU9766045.1"/>
    </source>
</evidence>
<keyword evidence="2" id="KW-0503">Monooxygenase</keyword>
<dbReference type="RefSeq" id="WP_217159893.1">
    <property type="nucleotide sequence ID" value="NZ_VOMB01000021.1"/>
</dbReference>
<dbReference type="Proteomes" id="UP000812982">
    <property type="component" value="Unassembled WGS sequence"/>
</dbReference>
<evidence type="ECO:0000256" key="1">
    <source>
        <dbReference type="ARBA" id="ARBA00010617"/>
    </source>
</evidence>
<dbReference type="Pfam" id="PF00067">
    <property type="entry name" value="p450"/>
    <property type="match status" value="1"/>
</dbReference>
<dbReference type="InterPro" id="IPR001128">
    <property type="entry name" value="Cyt_P450"/>
</dbReference>
<organism evidence="3 4">
    <name type="scientific">[Mycobacterium] fortunisiensis</name>
    <dbReference type="NCBI Taxonomy" id="2600579"/>
    <lineage>
        <taxon>Bacteria</taxon>
        <taxon>Bacillati</taxon>
        <taxon>Actinomycetota</taxon>
        <taxon>Actinomycetes</taxon>
        <taxon>Mycobacteriales</taxon>
        <taxon>Mycobacteriaceae</taxon>
        <taxon>Mycolicibacterium</taxon>
    </lineage>
</organism>
<sequence length="400" mass="45134">MSVSTTSDVYFDPYDVEINANPYPTFARLREESPLYYNEQHDFYALSRFADVNKGLVDHETFSSARGAIIELIKANIDIPSGALIFEDPPIHTVHRKLLARMFTPRKINALEPKIREFCAQSLDPLLGAGKIDFIKDFGAIMPMRVISALLGIPEEDQEKIRDHGNAQMRTEAGQPMAAAQDGLVDGSIFEAYIDWRKDNPSDDIMTDLLNVEFTDEHGVTRKLTREELLIYINVVAGAGNETTTRLIGWAAKVLAEHPDQRRQLVENPALIPQAIEELLRFEPPAPHVARYVTRDIEFHGQTVPEGSVMMMLIGAAVRDSRQFPPDGEIFDIHREQRQHLAFSVGTHYCLGSALARLEGRIALEEMLKRWPEWEVDLDNAELSPTSTVRGWDSMPVFVP</sequence>
<keyword evidence="2" id="KW-0408">Iron</keyword>
<keyword evidence="2" id="KW-0349">Heme</keyword>
<dbReference type="PROSITE" id="PS00086">
    <property type="entry name" value="CYTOCHROME_P450"/>
    <property type="match status" value="1"/>
</dbReference>
<dbReference type="EMBL" id="VOMB01000021">
    <property type="protein sequence ID" value="MBU9766045.1"/>
    <property type="molecule type" value="Genomic_DNA"/>
</dbReference>
<dbReference type="PANTHER" id="PTHR46696">
    <property type="entry name" value="P450, PUTATIVE (EUROFUNG)-RELATED"/>
    <property type="match status" value="1"/>
</dbReference>